<evidence type="ECO:0000313" key="2">
    <source>
        <dbReference type="Proteomes" id="UP000005580"/>
    </source>
</evidence>
<name>E7RRS3_9BACT</name>
<reference evidence="1" key="1">
    <citation type="submission" date="2011-01" db="EMBL/GenBank/DDBJ databases">
        <authorList>
            <person name="Muzny D."/>
            <person name="Qin X."/>
            <person name="Buhay C."/>
            <person name="Dugan-Rocha S."/>
            <person name="Ding Y."/>
            <person name="Chen G."/>
            <person name="Hawes A."/>
            <person name="Holder M."/>
            <person name="Jhangiani S."/>
            <person name="Johnson A."/>
            <person name="Khan Z."/>
            <person name="Li Z."/>
            <person name="Liu W."/>
            <person name="Liu X."/>
            <person name="Perez L."/>
            <person name="Shen H."/>
            <person name="Wang Q."/>
            <person name="Watt J."/>
            <person name="Xi L."/>
            <person name="Xin Y."/>
            <person name="Zhou J."/>
            <person name="Deng J."/>
            <person name="Jiang H."/>
            <person name="Liu Y."/>
            <person name="Qu J."/>
            <person name="Song X.-Z."/>
            <person name="Zhang L."/>
            <person name="Villasana D."/>
            <person name="Johnson A."/>
            <person name="Liu J."/>
            <person name="Liyanage D."/>
            <person name="Lorensuhewa L."/>
            <person name="Robinson T."/>
            <person name="Song A."/>
            <person name="Song B.-B."/>
            <person name="Dinh H."/>
            <person name="Thornton R."/>
            <person name="Coyle M."/>
            <person name="Francisco L."/>
            <person name="Jackson L."/>
            <person name="Javaid M."/>
            <person name="Korchina V."/>
            <person name="Kovar C."/>
            <person name="Mata R."/>
            <person name="Mathew T."/>
            <person name="Ngo R."/>
            <person name="Nguyen L."/>
            <person name="Nguyen N."/>
            <person name="Okwuonu G."/>
            <person name="Ongeri F."/>
            <person name="Pham C."/>
            <person name="Simmons D."/>
            <person name="Wilczek-Boney K."/>
            <person name="Hale W."/>
            <person name="Jakkamsetti A."/>
            <person name="Pham P."/>
            <person name="Ruth R."/>
            <person name="San Lucas F."/>
            <person name="Warren J."/>
            <person name="Zhang J."/>
            <person name="Zhao Z."/>
            <person name="Zhou C."/>
            <person name="Zhu D."/>
            <person name="Lee S."/>
            <person name="Bess C."/>
            <person name="Blankenburg K."/>
            <person name="Forbes L."/>
            <person name="Fu Q."/>
            <person name="Gubbala S."/>
            <person name="Hirani K."/>
            <person name="Jayaseelan J.C."/>
            <person name="Lara F."/>
            <person name="Munidasa M."/>
            <person name="Palculict T."/>
            <person name="Patil S."/>
            <person name="Pu L.-L."/>
            <person name="Saada N."/>
            <person name="Tang L."/>
            <person name="Weissenberger G."/>
            <person name="Zhu Y."/>
            <person name="Hemphill L."/>
            <person name="Shang Y."/>
            <person name="Youmans B."/>
            <person name="Ayvaz T."/>
            <person name="Ross M."/>
            <person name="Santibanez J."/>
            <person name="Aqrawi P."/>
            <person name="Gross S."/>
            <person name="Joshi V."/>
            <person name="Fowler G."/>
            <person name="Nazareth L."/>
            <person name="Reid J."/>
            <person name="Worley K."/>
            <person name="Petrosino J."/>
            <person name="Highlander S."/>
            <person name="Gibbs R."/>
        </authorList>
    </citation>
    <scope>NUCLEOTIDE SEQUENCE [LARGE SCALE GENOMIC DNA]</scope>
    <source>
        <strain evidence="1">ATCC 33269</strain>
    </source>
</reference>
<dbReference type="AlphaFoldDB" id="E7RRS3"/>
<dbReference type="Proteomes" id="UP000005580">
    <property type="component" value="Unassembled WGS sequence"/>
</dbReference>
<keyword evidence="2" id="KW-1185">Reference proteome</keyword>
<dbReference type="RefSeq" id="WP_004370056.1">
    <property type="nucleotide sequence ID" value="NZ_GL833119.1"/>
</dbReference>
<proteinExistence type="predicted"/>
<dbReference type="eggNOG" id="ENOG50338V0">
    <property type="taxonomic scope" value="Bacteria"/>
</dbReference>
<dbReference type="HOGENOM" id="CLU_128185_0_0_10"/>
<protein>
    <recommendedName>
        <fullName evidence="3">Lipoprotein</fullName>
    </recommendedName>
</protein>
<dbReference type="STRING" id="28134.SAMN05444288_1508"/>
<accession>E7RRS3</accession>
<organism evidence="1 2">
    <name type="scientific">Hoylesella oralis ATCC 33269</name>
    <dbReference type="NCBI Taxonomy" id="873533"/>
    <lineage>
        <taxon>Bacteria</taxon>
        <taxon>Pseudomonadati</taxon>
        <taxon>Bacteroidota</taxon>
        <taxon>Bacteroidia</taxon>
        <taxon>Bacteroidales</taxon>
        <taxon>Prevotellaceae</taxon>
        <taxon>Hoylesella</taxon>
    </lineage>
</organism>
<evidence type="ECO:0008006" key="3">
    <source>
        <dbReference type="Google" id="ProtNLM"/>
    </source>
</evidence>
<evidence type="ECO:0000313" key="1">
    <source>
        <dbReference type="EMBL" id="EFZ36961.1"/>
    </source>
</evidence>
<comment type="caution">
    <text evidence="1">The sequence shown here is derived from an EMBL/GenBank/DDBJ whole genome shotgun (WGS) entry which is preliminary data.</text>
</comment>
<sequence length="132" mass="15472">MRKVLLMITGMLMLAACQESLEDRAVREAKEYTEKFCPTPVVNYTRTDSMSFDKPTKTYHYYCSLTGKMDNADIINKHKNEIEQQLVQAIKDDTSMKLYKEANFSFAYLLRSAKNPRKVYFQTTITPKKYKQ</sequence>
<dbReference type="EMBL" id="AEPE02000005">
    <property type="protein sequence ID" value="EFZ36961.1"/>
    <property type="molecule type" value="Genomic_DNA"/>
</dbReference>
<dbReference type="PROSITE" id="PS51257">
    <property type="entry name" value="PROKAR_LIPOPROTEIN"/>
    <property type="match status" value="1"/>
</dbReference>
<gene>
    <name evidence="1" type="ORF">HMPREF0663_11874</name>
</gene>